<proteinExistence type="predicted"/>
<gene>
    <name evidence="2" type="ORF">CERSUDRAFT_98014</name>
</gene>
<accession>M2QPJ1</accession>
<dbReference type="OrthoDB" id="2751298at2759"/>
<evidence type="ECO:0000313" key="3">
    <source>
        <dbReference type="Proteomes" id="UP000016930"/>
    </source>
</evidence>
<feature type="compositionally biased region" description="Polar residues" evidence="1">
    <location>
        <begin position="84"/>
        <end position="108"/>
    </location>
</feature>
<dbReference type="AlphaFoldDB" id="M2QPJ1"/>
<reference evidence="2 3" key="1">
    <citation type="journal article" date="2012" name="Proc. Natl. Acad. Sci. U.S.A.">
        <title>Comparative genomics of Ceriporiopsis subvermispora and Phanerochaete chrysosporium provide insight into selective ligninolysis.</title>
        <authorList>
            <person name="Fernandez-Fueyo E."/>
            <person name="Ruiz-Duenas F.J."/>
            <person name="Ferreira P."/>
            <person name="Floudas D."/>
            <person name="Hibbett D.S."/>
            <person name="Canessa P."/>
            <person name="Larrondo L.F."/>
            <person name="James T.Y."/>
            <person name="Seelenfreund D."/>
            <person name="Lobos S."/>
            <person name="Polanco R."/>
            <person name="Tello M."/>
            <person name="Honda Y."/>
            <person name="Watanabe T."/>
            <person name="Watanabe T."/>
            <person name="Ryu J.S."/>
            <person name="Kubicek C.P."/>
            <person name="Schmoll M."/>
            <person name="Gaskell J."/>
            <person name="Hammel K.E."/>
            <person name="St John F.J."/>
            <person name="Vanden Wymelenberg A."/>
            <person name="Sabat G."/>
            <person name="Splinter BonDurant S."/>
            <person name="Syed K."/>
            <person name="Yadav J.S."/>
            <person name="Doddapaneni H."/>
            <person name="Subramanian V."/>
            <person name="Lavin J.L."/>
            <person name="Oguiza J.A."/>
            <person name="Perez G."/>
            <person name="Pisabarro A.G."/>
            <person name="Ramirez L."/>
            <person name="Santoyo F."/>
            <person name="Master E."/>
            <person name="Coutinho P.M."/>
            <person name="Henrissat B."/>
            <person name="Lombard V."/>
            <person name="Magnuson J.K."/>
            <person name="Kuees U."/>
            <person name="Hori C."/>
            <person name="Igarashi K."/>
            <person name="Samejima M."/>
            <person name="Held B.W."/>
            <person name="Barry K.W."/>
            <person name="LaButti K.M."/>
            <person name="Lapidus A."/>
            <person name="Lindquist E.A."/>
            <person name="Lucas S.M."/>
            <person name="Riley R."/>
            <person name="Salamov A.A."/>
            <person name="Hoffmeister D."/>
            <person name="Schwenk D."/>
            <person name="Hadar Y."/>
            <person name="Yarden O."/>
            <person name="de Vries R.P."/>
            <person name="Wiebenga A."/>
            <person name="Stenlid J."/>
            <person name="Eastwood D."/>
            <person name="Grigoriev I.V."/>
            <person name="Berka R.M."/>
            <person name="Blanchette R.A."/>
            <person name="Kersten P."/>
            <person name="Martinez A.T."/>
            <person name="Vicuna R."/>
            <person name="Cullen D."/>
        </authorList>
    </citation>
    <scope>NUCLEOTIDE SEQUENCE [LARGE SCALE GENOMIC DNA]</scope>
    <source>
        <strain evidence="2 3">B</strain>
    </source>
</reference>
<feature type="region of interest" description="Disordered" evidence="1">
    <location>
        <begin position="257"/>
        <end position="314"/>
    </location>
</feature>
<sequence length="314" mass="34323">MSLFPSPPSSPEPEPHFTLAVPTPFTLNLVDDRKLRAQRRSDRKAAKMLDIVIVREHTPTDTNGARILIDRDEGEESPDVADNYSAQGLSNGASRQAKSYPGSASPTQRRLGKFLRAGRRKEEHGEDAPLIGVTVVGLDEPPAAAKHRLRPMGALFDTLRKRKSTAPVDKADRATLSSTTRLTTVNQPDQSQSPFLDVSRESGQGLRRRRSTCHSIRSTRSTASGTHGPLTPATPTSPASAFSDISNASFTDYISGAPGTHWSESRNRRTASKKQAQIRSRTKTMQILGSEVGAASLQDESIHPRHIKQHKKVQ</sequence>
<feature type="compositionally biased region" description="Low complexity" evidence="1">
    <location>
        <begin position="174"/>
        <end position="184"/>
    </location>
</feature>
<protein>
    <submittedName>
        <fullName evidence="2">Uncharacterized protein</fullName>
    </submittedName>
</protein>
<dbReference type="Proteomes" id="UP000016930">
    <property type="component" value="Unassembled WGS sequence"/>
</dbReference>
<feature type="region of interest" description="Disordered" evidence="1">
    <location>
        <begin position="71"/>
        <end position="111"/>
    </location>
</feature>
<feature type="compositionally biased region" description="Polar residues" evidence="1">
    <location>
        <begin position="213"/>
        <end position="225"/>
    </location>
</feature>
<feature type="compositionally biased region" description="Polar residues" evidence="1">
    <location>
        <begin position="185"/>
        <end position="194"/>
    </location>
</feature>
<dbReference type="HOGENOM" id="CLU_885657_0_0_1"/>
<evidence type="ECO:0000256" key="1">
    <source>
        <dbReference type="SAM" id="MobiDB-lite"/>
    </source>
</evidence>
<name>M2QPJ1_CERS8</name>
<feature type="compositionally biased region" description="Basic residues" evidence="1">
    <location>
        <begin position="304"/>
        <end position="314"/>
    </location>
</feature>
<dbReference type="EMBL" id="KB445804">
    <property type="protein sequence ID" value="EMD34090.1"/>
    <property type="molecule type" value="Genomic_DNA"/>
</dbReference>
<organism evidence="2 3">
    <name type="scientific">Ceriporiopsis subvermispora (strain B)</name>
    <name type="common">White-rot fungus</name>
    <name type="synonym">Gelatoporia subvermispora</name>
    <dbReference type="NCBI Taxonomy" id="914234"/>
    <lineage>
        <taxon>Eukaryota</taxon>
        <taxon>Fungi</taxon>
        <taxon>Dikarya</taxon>
        <taxon>Basidiomycota</taxon>
        <taxon>Agaricomycotina</taxon>
        <taxon>Agaricomycetes</taxon>
        <taxon>Polyporales</taxon>
        <taxon>Gelatoporiaceae</taxon>
        <taxon>Gelatoporia</taxon>
    </lineage>
</organism>
<evidence type="ECO:0000313" key="2">
    <source>
        <dbReference type="EMBL" id="EMD34090.1"/>
    </source>
</evidence>
<feature type="compositionally biased region" description="Polar residues" evidence="1">
    <location>
        <begin position="273"/>
        <end position="287"/>
    </location>
</feature>
<feature type="region of interest" description="Disordered" evidence="1">
    <location>
        <begin position="162"/>
        <end position="239"/>
    </location>
</feature>
<keyword evidence="3" id="KW-1185">Reference proteome</keyword>